<feature type="domain" description="F-box" evidence="1">
    <location>
        <begin position="1"/>
        <end position="46"/>
    </location>
</feature>
<dbReference type="OrthoDB" id="4191831at2759"/>
<dbReference type="EMBL" id="JAGSXJ010000019">
    <property type="protein sequence ID" value="KAH6681145.1"/>
    <property type="molecule type" value="Genomic_DNA"/>
</dbReference>
<dbReference type="Pfam" id="PF12937">
    <property type="entry name" value="F-box-like"/>
    <property type="match status" value="1"/>
</dbReference>
<dbReference type="CDD" id="cd09917">
    <property type="entry name" value="F-box_SF"/>
    <property type="match status" value="1"/>
</dbReference>
<dbReference type="SUPFAM" id="SSF81383">
    <property type="entry name" value="F-box domain"/>
    <property type="match status" value="1"/>
</dbReference>
<dbReference type="InterPro" id="IPR001810">
    <property type="entry name" value="F-box_dom"/>
</dbReference>
<evidence type="ECO:0000313" key="3">
    <source>
        <dbReference type="Proteomes" id="UP000770015"/>
    </source>
</evidence>
<gene>
    <name evidence="2" type="ORF">F5X68DRAFT_263488</name>
</gene>
<name>A0A9P9A6F7_9PEZI</name>
<accession>A0A9P9A6F7</accession>
<sequence>MVFLSDLPTELLLAILEFTPVPDCAIIATVSRRLCDAARVRLYQDIRLDWNTGEFPPVSKLLRAFVDNQELRGLVKSLELCGIGWTDPSIVTPTIPLILDQDKACSLIRDTHLPHIETWEKAFREENLDAVVSLLVVLLQHNLVNLSVIKNFARDNRILSQTILHVIQSTTRNGSEGDVWPAFPKLTNVTVFSRPPVYPTCPFKNTPDVLGWFYLPHIQRLRLSIDNPFEFTWPLPQPPQPQYQRHLSIDQIRECRVLPILAVCSGLEELTWNIRHRYGHDADVISETPCMNLRQVTEVLAPLRGSLKTLYLGAECFGGLYDSDQPPLTLIGFLDLANFTEMRNFTVPWNFYMGMDLEDESNMGHHGPLPANLTSLKKIGHFGTLPINLTSLIFTSGIEYDPENQWDGAEMLTVSREFIEEGRLRYTPHLRQFGVHTAFFDFDRQAIGELGKLCEVKGISHSFKDPHEVMMMTNQIPAQPECWTWVPPPCTRRDD</sequence>
<dbReference type="Proteomes" id="UP000770015">
    <property type="component" value="Unassembled WGS sequence"/>
</dbReference>
<dbReference type="AlphaFoldDB" id="A0A9P9A6F7"/>
<comment type="caution">
    <text evidence="2">The sequence shown here is derived from an EMBL/GenBank/DDBJ whole genome shotgun (WGS) entry which is preliminary data.</text>
</comment>
<organism evidence="2 3">
    <name type="scientific">Plectosphaerella plurivora</name>
    <dbReference type="NCBI Taxonomy" id="936078"/>
    <lineage>
        <taxon>Eukaryota</taxon>
        <taxon>Fungi</taxon>
        <taxon>Dikarya</taxon>
        <taxon>Ascomycota</taxon>
        <taxon>Pezizomycotina</taxon>
        <taxon>Sordariomycetes</taxon>
        <taxon>Hypocreomycetidae</taxon>
        <taxon>Glomerellales</taxon>
        <taxon>Plectosphaerellaceae</taxon>
        <taxon>Plectosphaerella</taxon>
    </lineage>
</organism>
<protein>
    <recommendedName>
        <fullName evidence="1">F-box domain-containing protein</fullName>
    </recommendedName>
</protein>
<reference evidence="2" key="1">
    <citation type="journal article" date="2021" name="Nat. Commun.">
        <title>Genetic determinants of endophytism in the Arabidopsis root mycobiome.</title>
        <authorList>
            <person name="Mesny F."/>
            <person name="Miyauchi S."/>
            <person name="Thiergart T."/>
            <person name="Pickel B."/>
            <person name="Atanasova L."/>
            <person name="Karlsson M."/>
            <person name="Huettel B."/>
            <person name="Barry K.W."/>
            <person name="Haridas S."/>
            <person name="Chen C."/>
            <person name="Bauer D."/>
            <person name="Andreopoulos W."/>
            <person name="Pangilinan J."/>
            <person name="LaButti K."/>
            <person name="Riley R."/>
            <person name="Lipzen A."/>
            <person name="Clum A."/>
            <person name="Drula E."/>
            <person name="Henrissat B."/>
            <person name="Kohler A."/>
            <person name="Grigoriev I.V."/>
            <person name="Martin F.M."/>
            <person name="Hacquard S."/>
        </authorList>
    </citation>
    <scope>NUCLEOTIDE SEQUENCE</scope>
    <source>
        <strain evidence="2">MPI-SDFR-AT-0117</strain>
    </source>
</reference>
<evidence type="ECO:0000259" key="1">
    <source>
        <dbReference type="PROSITE" id="PS50181"/>
    </source>
</evidence>
<proteinExistence type="predicted"/>
<keyword evidence="3" id="KW-1185">Reference proteome</keyword>
<dbReference type="PROSITE" id="PS50181">
    <property type="entry name" value="FBOX"/>
    <property type="match status" value="1"/>
</dbReference>
<evidence type="ECO:0000313" key="2">
    <source>
        <dbReference type="EMBL" id="KAH6681145.1"/>
    </source>
</evidence>
<dbReference type="InterPro" id="IPR036047">
    <property type="entry name" value="F-box-like_dom_sf"/>
</dbReference>